<dbReference type="AlphaFoldDB" id="A0A3B0QR03"/>
<name>A0A3B0QR03_9ZZZZ</name>
<gene>
    <name evidence="1" type="ORF">MNBD_DELTA01-763</name>
</gene>
<organism evidence="1">
    <name type="scientific">hydrothermal vent metagenome</name>
    <dbReference type="NCBI Taxonomy" id="652676"/>
    <lineage>
        <taxon>unclassified sequences</taxon>
        <taxon>metagenomes</taxon>
        <taxon>ecological metagenomes</taxon>
    </lineage>
</organism>
<proteinExistence type="predicted"/>
<evidence type="ECO:0000313" key="1">
    <source>
        <dbReference type="EMBL" id="VAV84134.1"/>
    </source>
</evidence>
<protein>
    <submittedName>
        <fullName evidence="1">Uncharacterized protein</fullName>
    </submittedName>
</protein>
<dbReference type="EMBL" id="UOEA01000060">
    <property type="protein sequence ID" value="VAV84134.1"/>
    <property type="molecule type" value="Genomic_DNA"/>
</dbReference>
<accession>A0A3B0QR03</accession>
<sequence>MEIKFCSFGCKHAKAEQATSAAKSCMTFNSVYCKKLKRRISKGTICPAEKAKPSKP</sequence>
<reference evidence="1" key="1">
    <citation type="submission" date="2018-06" db="EMBL/GenBank/DDBJ databases">
        <authorList>
            <person name="Zhirakovskaya E."/>
        </authorList>
    </citation>
    <scope>NUCLEOTIDE SEQUENCE</scope>
</reference>